<dbReference type="InterPro" id="IPR011006">
    <property type="entry name" value="CheY-like_superfamily"/>
</dbReference>
<dbReference type="PRINTS" id="PR00038">
    <property type="entry name" value="HTHLUXR"/>
</dbReference>
<evidence type="ECO:0000256" key="1">
    <source>
        <dbReference type="ARBA" id="ARBA00022553"/>
    </source>
</evidence>
<dbReference type="SUPFAM" id="SSF46894">
    <property type="entry name" value="C-terminal effector domain of the bipartite response regulators"/>
    <property type="match status" value="1"/>
</dbReference>
<keyword evidence="7" id="KW-0614">Plasmid</keyword>
<dbReference type="PROSITE" id="PS50110">
    <property type="entry name" value="RESPONSE_REGULATORY"/>
    <property type="match status" value="1"/>
</dbReference>
<evidence type="ECO:0000256" key="4">
    <source>
        <dbReference type="PROSITE-ProRule" id="PRU00169"/>
    </source>
</evidence>
<dbReference type="InterPro" id="IPR000792">
    <property type="entry name" value="Tscrpt_reg_LuxR_C"/>
</dbReference>
<dbReference type="InterPro" id="IPR039420">
    <property type="entry name" value="WalR-like"/>
</dbReference>
<dbReference type="Gene3D" id="3.40.50.2300">
    <property type="match status" value="1"/>
</dbReference>
<dbReference type="AlphaFoldDB" id="A0A6B9GA58"/>
<proteinExistence type="predicted"/>
<reference evidence="7 8" key="1">
    <citation type="submission" date="2017-11" db="EMBL/GenBank/DDBJ databases">
        <title>Genome sequence of Pantoea cypripedii NE1.</title>
        <authorList>
            <person name="Nascimento F.X."/>
        </authorList>
    </citation>
    <scope>NUCLEOTIDE SEQUENCE [LARGE SCALE GENOMIC DNA]</scope>
    <source>
        <strain evidence="7 8">NE1</strain>
        <plasmid evidence="8">pne1b</plasmid>
    </source>
</reference>
<evidence type="ECO:0000259" key="6">
    <source>
        <dbReference type="PROSITE" id="PS50110"/>
    </source>
</evidence>
<keyword evidence="3 7" id="KW-0238">DNA-binding</keyword>
<dbReference type="SUPFAM" id="SSF52172">
    <property type="entry name" value="CheY-like"/>
    <property type="match status" value="1"/>
</dbReference>
<dbReference type="CDD" id="cd06170">
    <property type="entry name" value="LuxR_C_like"/>
    <property type="match status" value="1"/>
</dbReference>
<protein>
    <submittedName>
        <fullName evidence="7">DNA-binding response regulator</fullName>
    </submittedName>
</protein>
<keyword evidence="1" id="KW-0597">Phosphoprotein</keyword>
<dbReference type="PANTHER" id="PTHR43214:SF17">
    <property type="entry name" value="TRANSCRIPTIONAL REGULATORY PROTEIN RCSB"/>
    <property type="match status" value="1"/>
</dbReference>
<dbReference type="GO" id="GO:0006355">
    <property type="term" value="P:regulation of DNA-templated transcription"/>
    <property type="evidence" value="ECO:0007669"/>
    <property type="project" value="InterPro"/>
</dbReference>
<evidence type="ECO:0000313" key="7">
    <source>
        <dbReference type="EMBL" id="QGY32250.1"/>
    </source>
</evidence>
<organism evidence="7 8">
    <name type="scientific">Pantoea cypripedii</name>
    <name type="common">Pectobacterium cypripedii</name>
    <name type="synonym">Erwinia cypripedii</name>
    <dbReference type="NCBI Taxonomy" id="55209"/>
    <lineage>
        <taxon>Bacteria</taxon>
        <taxon>Pseudomonadati</taxon>
        <taxon>Pseudomonadota</taxon>
        <taxon>Gammaproteobacteria</taxon>
        <taxon>Enterobacterales</taxon>
        <taxon>Erwiniaceae</taxon>
        <taxon>Pantoea</taxon>
    </lineage>
</organism>
<feature type="domain" description="Response regulatory" evidence="6">
    <location>
        <begin position="4"/>
        <end position="139"/>
    </location>
</feature>
<dbReference type="EMBL" id="CP024770">
    <property type="protein sequence ID" value="QGY32250.1"/>
    <property type="molecule type" value="Genomic_DNA"/>
</dbReference>
<keyword evidence="2" id="KW-0902">Two-component regulatory system</keyword>
<dbReference type="PROSITE" id="PS50043">
    <property type="entry name" value="HTH_LUXR_2"/>
    <property type="match status" value="1"/>
</dbReference>
<dbReference type="Pfam" id="PF00196">
    <property type="entry name" value="GerE"/>
    <property type="match status" value="1"/>
</dbReference>
<dbReference type="InterPro" id="IPR058245">
    <property type="entry name" value="NreC/VraR/RcsB-like_REC"/>
</dbReference>
<dbReference type="SMART" id="SM00448">
    <property type="entry name" value="REC"/>
    <property type="match status" value="1"/>
</dbReference>
<gene>
    <name evidence="7" type="ORF">CUN67_24990</name>
</gene>
<evidence type="ECO:0000256" key="3">
    <source>
        <dbReference type="ARBA" id="ARBA00023125"/>
    </source>
</evidence>
<dbReference type="Pfam" id="PF00072">
    <property type="entry name" value="Response_reg"/>
    <property type="match status" value="1"/>
</dbReference>
<comment type="caution">
    <text evidence="4">Lacks conserved residue(s) required for the propagation of feature annotation.</text>
</comment>
<dbReference type="CDD" id="cd17535">
    <property type="entry name" value="REC_NarL-like"/>
    <property type="match status" value="1"/>
</dbReference>
<name>A0A6B9GA58_PANCY</name>
<dbReference type="SMART" id="SM00421">
    <property type="entry name" value="HTH_LUXR"/>
    <property type="match status" value="1"/>
</dbReference>
<dbReference type="GO" id="GO:0000160">
    <property type="term" value="P:phosphorelay signal transduction system"/>
    <property type="evidence" value="ECO:0007669"/>
    <property type="project" value="InterPro"/>
</dbReference>
<dbReference type="InterPro" id="IPR001789">
    <property type="entry name" value="Sig_transdc_resp-reg_receiver"/>
</dbReference>
<evidence type="ECO:0000256" key="2">
    <source>
        <dbReference type="ARBA" id="ARBA00023012"/>
    </source>
</evidence>
<dbReference type="GO" id="GO:0003677">
    <property type="term" value="F:DNA binding"/>
    <property type="evidence" value="ECO:0007669"/>
    <property type="project" value="UniProtKB-KW"/>
</dbReference>
<evidence type="ECO:0000313" key="8">
    <source>
        <dbReference type="Proteomes" id="UP000502005"/>
    </source>
</evidence>
<geneLocation type="plasmid" evidence="8">
    <name>pne1b</name>
</geneLocation>
<dbReference type="PANTHER" id="PTHR43214">
    <property type="entry name" value="TWO-COMPONENT RESPONSE REGULATOR"/>
    <property type="match status" value="1"/>
</dbReference>
<sequence length="230" mass="25611">MKARIVIADEHTIIRRGVMSMITNMPPAANESLEKPDFTVLGDTASPSELMSLLSHNQVDILFLGFSLSTHLSQNPISGMDGVSLIKWISRKYPAMKIVVISPFKNTLLIRMALEAGAKGYISRDTCEKTLLRTLNSVLNGEVYIERELMDSMFRRDNHAMGGAELSPREIDVLRMLCKGLSLTDISVQMNLSNKTVSAHKLRAMDKLGVKSDCQLYCLMAKTQMFDIAI</sequence>
<feature type="domain" description="HTH luxR-type" evidence="5">
    <location>
        <begin position="159"/>
        <end position="224"/>
    </location>
</feature>
<accession>A0A6B9GA58</accession>
<dbReference type="Proteomes" id="UP000502005">
    <property type="component" value="Plasmid pNE1B"/>
</dbReference>
<evidence type="ECO:0000259" key="5">
    <source>
        <dbReference type="PROSITE" id="PS50043"/>
    </source>
</evidence>
<dbReference type="RefSeq" id="WP_208718144.1">
    <property type="nucleotide sequence ID" value="NZ_CP024770.1"/>
</dbReference>
<dbReference type="InterPro" id="IPR016032">
    <property type="entry name" value="Sig_transdc_resp-reg_C-effctor"/>
</dbReference>